<evidence type="ECO:0000256" key="6">
    <source>
        <dbReference type="ARBA" id="ARBA00023316"/>
    </source>
</evidence>
<protein>
    <submittedName>
        <fullName evidence="8">YceG-like family</fullName>
    </submittedName>
</protein>
<proteinExistence type="predicted"/>
<dbReference type="AlphaFoldDB" id="A0A379D925"/>
<evidence type="ECO:0000256" key="7">
    <source>
        <dbReference type="SAM" id="Phobius"/>
    </source>
</evidence>
<evidence type="ECO:0000256" key="2">
    <source>
        <dbReference type="ARBA" id="ARBA00022692"/>
    </source>
</evidence>
<feature type="transmembrane region" description="Helical" evidence="7">
    <location>
        <begin position="14"/>
        <end position="35"/>
    </location>
</feature>
<keyword evidence="2 7" id="KW-0812">Transmembrane</keyword>
<keyword evidence="4 7" id="KW-0472">Membrane</keyword>
<dbReference type="Gene3D" id="3.30.1490.480">
    <property type="entry name" value="Endolytic murein transglycosylase"/>
    <property type="match status" value="2"/>
</dbReference>
<evidence type="ECO:0000313" key="8">
    <source>
        <dbReference type="EMBL" id="SUB74478.1"/>
    </source>
</evidence>
<keyword evidence="1" id="KW-1003">Cell membrane</keyword>
<reference evidence="8 9" key="1">
    <citation type="submission" date="2018-06" db="EMBL/GenBank/DDBJ databases">
        <authorList>
            <consortium name="Pathogen Informatics"/>
            <person name="Doyle S."/>
        </authorList>
    </citation>
    <scope>NUCLEOTIDE SEQUENCE [LARGE SCALE GENOMIC DNA]</scope>
    <source>
        <strain evidence="8 9">NCTC11088</strain>
    </source>
</reference>
<keyword evidence="3 7" id="KW-1133">Transmembrane helix</keyword>
<dbReference type="InterPro" id="IPR003770">
    <property type="entry name" value="MLTG-like"/>
</dbReference>
<keyword evidence="5" id="KW-0456">Lyase</keyword>
<evidence type="ECO:0000256" key="1">
    <source>
        <dbReference type="ARBA" id="ARBA00022475"/>
    </source>
</evidence>
<dbReference type="EMBL" id="UGTH01000001">
    <property type="protein sequence ID" value="SUB74478.1"/>
    <property type="molecule type" value="Genomic_DNA"/>
</dbReference>
<dbReference type="GO" id="GO:0071555">
    <property type="term" value="P:cell wall organization"/>
    <property type="evidence" value="ECO:0007669"/>
    <property type="project" value="UniProtKB-KW"/>
</dbReference>
<dbReference type="Proteomes" id="UP000254777">
    <property type="component" value="Unassembled WGS sequence"/>
</dbReference>
<dbReference type="GO" id="GO:0016829">
    <property type="term" value="F:lyase activity"/>
    <property type="evidence" value="ECO:0007669"/>
    <property type="project" value="UniProtKB-KW"/>
</dbReference>
<dbReference type="PANTHER" id="PTHR30518">
    <property type="entry name" value="ENDOLYTIC MUREIN TRANSGLYCOSYLASE"/>
    <property type="match status" value="1"/>
</dbReference>
<name>A0A379D925_9FIRM</name>
<organism evidence="8 9">
    <name type="scientific">Peptoniphilus indolicus</name>
    <dbReference type="NCBI Taxonomy" id="33030"/>
    <lineage>
        <taxon>Bacteria</taxon>
        <taxon>Bacillati</taxon>
        <taxon>Bacillota</taxon>
        <taxon>Tissierellia</taxon>
        <taxon>Tissierellales</taxon>
        <taxon>Peptoniphilaceae</taxon>
        <taxon>Peptoniphilus</taxon>
    </lineage>
</organism>
<gene>
    <name evidence="8" type="ORF">NCTC11088_00223</name>
</gene>
<evidence type="ECO:0000256" key="4">
    <source>
        <dbReference type="ARBA" id="ARBA00023136"/>
    </source>
</evidence>
<evidence type="ECO:0000256" key="3">
    <source>
        <dbReference type="ARBA" id="ARBA00022989"/>
    </source>
</evidence>
<evidence type="ECO:0000313" key="9">
    <source>
        <dbReference type="Proteomes" id="UP000254777"/>
    </source>
</evidence>
<dbReference type="PANTHER" id="PTHR30518:SF2">
    <property type="entry name" value="ENDOLYTIC MUREIN TRANSGLYCOSYLASE"/>
    <property type="match status" value="1"/>
</dbReference>
<sequence>MNIFRNIADFFHRILKLIILILVLSILILIIKWRYDALYVESTTRTDAEFSIVDEIRKIKSDIIATKNGDPLESPIPVVVEDKKDNVTINISENEPVDSIANSLLEKGLIQDTEVFKVMVNDMGLYNSFVSGTYSFKKDSKILDTLMTLTNSSYREYDFEIVEGENAQAVGKKLLSIGAIKSEEAFDQQCKELGVENSFKAGKYTISTPSKVIKIIEKLTSQTLDQK</sequence>
<evidence type="ECO:0000256" key="5">
    <source>
        <dbReference type="ARBA" id="ARBA00023239"/>
    </source>
</evidence>
<accession>A0A379D925</accession>
<keyword evidence="6" id="KW-0961">Cell wall biogenesis/degradation</keyword>